<evidence type="ECO:0000313" key="3">
    <source>
        <dbReference type="Proteomes" id="UP000695562"/>
    </source>
</evidence>
<dbReference type="PANTHER" id="PTHR43433:SF5">
    <property type="entry name" value="AB HYDROLASE-1 DOMAIN-CONTAINING PROTEIN"/>
    <property type="match status" value="1"/>
</dbReference>
<keyword evidence="3" id="KW-1185">Reference proteome</keyword>
<proteinExistence type="predicted"/>
<feature type="domain" description="AB hydrolase-1" evidence="1">
    <location>
        <begin position="28"/>
        <end position="271"/>
    </location>
</feature>
<evidence type="ECO:0000313" key="2">
    <source>
        <dbReference type="EMBL" id="KAF2075411.1"/>
    </source>
</evidence>
<name>A0A8J4PX89_9MYCE</name>
<evidence type="ECO:0000259" key="1">
    <source>
        <dbReference type="Pfam" id="PF00561"/>
    </source>
</evidence>
<sequence length="328" mass="36772">MPIVKVGASRGEEFNFSYETYGRGQEKLILIMGFLTPGSKWKRQLEFLEQFYDEIEVCIFDNRGVGSTGTPKSSFTTKEMARDVVELMDHLQWDQAHVLGVSMGGMISIELAHYAPKRIKSLILAVTHAGSMAPAKGMAHITRTLFERSVTKRAEILLEILYSATYLAQPHLTQTDKTNKQVLIEDYIESQKTDPQPTLPAVAGHIRAVMTHRVSEKRLNEIKESKIPILIMTGTKDDLVKSSNSYHLSKVLEPVDFIVYENSGHCINIENYDDFNNAIISHFRKYYSTSLPSTATTTTNSQSVDSDETSITINTASENITINPETEA</sequence>
<dbReference type="InterPro" id="IPR029058">
    <property type="entry name" value="AB_hydrolase_fold"/>
</dbReference>
<protein>
    <recommendedName>
        <fullName evidence="1">AB hydrolase-1 domain-containing protein</fullName>
    </recommendedName>
</protein>
<dbReference type="SUPFAM" id="SSF53474">
    <property type="entry name" value="alpha/beta-Hydrolases"/>
    <property type="match status" value="1"/>
</dbReference>
<dbReference type="Gene3D" id="3.40.50.1820">
    <property type="entry name" value="alpha/beta hydrolase"/>
    <property type="match status" value="1"/>
</dbReference>
<reference evidence="2" key="1">
    <citation type="submission" date="2020-01" db="EMBL/GenBank/DDBJ databases">
        <title>Development of genomics and gene disruption for Polysphondylium violaceum indicates a role for the polyketide synthase stlB in stalk morphogenesis.</title>
        <authorList>
            <person name="Narita B."/>
            <person name="Kawabe Y."/>
            <person name="Kin K."/>
            <person name="Saito T."/>
            <person name="Gibbs R."/>
            <person name="Kuspa A."/>
            <person name="Muzny D."/>
            <person name="Queller D."/>
            <person name="Richards S."/>
            <person name="Strassman J."/>
            <person name="Sucgang R."/>
            <person name="Worley K."/>
            <person name="Schaap P."/>
        </authorList>
    </citation>
    <scope>NUCLEOTIDE SEQUENCE</scope>
    <source>
        <strain evidence="2">QSvi11</strain>
    </source>
</reference>
<dbReference type="EMBL" id="AJWJ01000101">
    <property type="protein sequence ID" value="KAF2075411.1"/>
    <property type="molecule type" value="Genomic_DNA"/>
</dbReference>
<dbReference type="InterPro" id="IPR000073">
    <property type="entry name" value="AB_hydrolase_1"/>
</dbReference>
<accession>A0A8J4PX89</accession>
<dbReference type="Pfam" id="PF00561">
    <property type="entry name" value="Abhydrolase_1"/>
    <property type="match status" value="1"/>
</dbReference>
<dbReference type="Proteomes" id="UP000695562">
    <property type="component" value="Unassembled WGS sequence"/>
</dbReference>
<dbReference type="InterPro" id="IPR050471">
    <property type="entry name" value="AB_hydrolase"/>
</dbReference>
<comment type="caution">
    <text evidence="2">The sequence shown here is derived from an EMBL/GenBank/DDBJ whole genome shotgun (WGS) entry which is preliminary data.</text>
</comment>
<gene>
    <name evidence="2" type="ORF">CYY_003290</name>
</gene>
<dbReference type="OrthoDB" id="17416at2759"/>
<organism evidence="2 3">
    <name type="scientific">Polysphondylium violaceum</name>
    <dbReference type="NCBI Taxonomy" id="133409"/>
    <lineage>
        <taxon>Eukaryota</taxon>
        <taxon>Amoebozoa</taxon>
        <taxon>Evosea</taxon>
        <taxon>Eumycetozoa</taxon>
        <taxon>Dictyostelia</taxon>
        <taxon>Dictyosteliales</taxon>
        <taxon>Dictyosteliaceae</taxon>
        <taxon>Polysphondylium</taxon>
    </lineage>
</organism>
<dbReference type="AlphaFoldDB" id="A0A8J4PX89"/>
<dbReference type="PANTHER" id="PTHR43433">
    <property type="entry name" value="HYDROLASE, ALPHA/BETA FOLD FAMILY PROTEIN"/>
    <property type="match status" value="1"/>
</dbReference>